<dbReference type="OrthoDB" id="9801219at2"/>
<dbReference type="EC" id="2.7.1.144" evidence="8"/>
<dbReference type="RefSeq" id="WP_030241670.1">
    <property type="nucleotide sequence ID" value="NZ_CP024985.1"/>
</dbReference>
<evidence type="ECO:0000313" key="10">
    <source>
        <dbReference type="Proteomes" id="UP000231791"/>
    </source>
</evidence>
<keyword evidence="10" id="KW-1185">Reference proteome</keyword>
<feature type="domain" description="Carbohydrate kinase PfkB" evidence="7">
    <location>
        <begin position="11"/>
        <end position="284"/>
    </location>
</feature>
<dbReference type="AlphaFoldDB" id="A0A2K8P5T1"/>
<dbReference type="GO" id="GO:0005524">
    <property type="term" value="F:ATP binding"/>
    <property type="evidence" value="ECO:0007669"/>
    <property type="project" value="UniProtKB-KW"/>
</dbReference>
<dbReference type="EMBL" id="CP024985">
    <property type="protein sequence ID" value="ATZ29460.1"/>
    <property type="molecule type" value="Genomic_DNA"/>
</dbReference>
<evidence type="ECO:0000256" key="5">
    <source>
        <dbReference type="ARBA" id="ARBA00022840"/>
    </source>
</evidence>
<dbReference type="GO" id="GO:0009024">
    <property type="term" value="F:tagatose-6-phosphate kinase activity"/>
    <property type="evidence" value="ECO:0007669"/>
    <property type="project" value="UniProtKB-EC"/>
</dbReference>
<dbReference type="EMBL" id="CP024985">
    <property type="protein sequence ID" value="ATZ22111.1"/>
    <property type="molecule type" value="Genomic_DNA"/>
</dbReference>
<evidence type="ECO:0000256" key="6">
    <source>
        <dbReference type="PIRNR" id="PIRNR000535"/>
    </source>
</evidence>
<dbReference type="GO" id="GO:0044281">
    <property type="term" value="P:small molecule metabolic process"/>
    <property type="evidence" value="ECO:0007669"/>
    <property type="project" value="UniProtKB-ARBA"/>
</dbReference>
<dbReference type="PANTHER" id="PTHR46566:SF5">
    <property type="entry name" value="1-PHOSPHOFRUCTOKINASE"/>
    <property type="match status" value="1"/>
</dbReference>
<keyword evidence="4 8" id="KW-0418">Kinase</keyword>
<accession>A0A2K8P5T1</accession>
<evidence type="ECO:0000313" key="9">
    <source>
        <dbReference type="EMBL" id="ATZ29460.1"/>
    </source>
</evidence>
<dbReference type="Gene3D" id="3.40.1190.20">
    <property type="match status" value="1"/>
</dbReference>
<sequence>MILTVTLNAALDVTYFVDEVTPHASHRVTQPVERAGGKGINVTRVLAALRHPVLATGLVGGTTGRILREDLRASGLKDALVPVRGESRKTITVVSERNGDATVFNPPGPHVDPQSWRAFTRRFAELAARADVVVLAGSLPPGLPCDSYAGLLATARDAGAVTVLDTSGAALLAALDAGPDVIKPNAAEIREVTGRSDVADAAAELQARGARTVVASDGPQGLHAVTPEGRYRTLPPAQLRGNPTGAGDACVAALAAGLATGLPWPDLLRDAVALSAAAVSAPLAGDFRRDLYDQFRTTATVSVERPHAADSH</sequence>
<evidence type="ECO:0000256" key="3">
    <source>
        <dbReference type="ARBA" id="ARBA00022741"/>
    </source>
</evidence>
<keyword evidence="3" id="KW-0547">Nucleotide-binding</keyword>
<keyword evidence="2 6" id="KW-0808">Transferase</keyword>
<dbReference type="FunFam" id="3.40.1190.20:FF:000001">
    <property type="entry name" value="Phosphofructokinase"/>
    <property type="match status" value="1"/>
</dbReference>
<dbReference type="GO" id="GO:0008443">
    <property type="term" value="F:phosphofructokinase activity"/>
    <property type="evidence" value="ECO:0007669"/>
    <property type="project" value="TreeGrafter"/>
</dbReference>
<dbReference type="GO" id="GO:0005829">
    <property type="term" value="C:cytosol"/>
    <property type="evidence" value="ECO:0007669"/>
    <property type="project" value="TreeGrafter"/>
</dbReference>
<dbReference type="KEGG" id="slx:SLAV_38485"/>
<evidence type="ECO:0000259" key="7">
    <source>
        <dbReference type="Pfam" id="PF00294"/>
    </source>
</evidence>
<comment type="similarity">
    <text evidence="1">Belongs to the carbohydrate kinase PfkB family.</text>
</comment>
<evidence type="ECO:0000256" key="1">
    <source>
        <dbReference type="ARBA" id="ARBA00010688"/>
    </source>
</evidence>
<evidence type="ECO:0000313" key="8">
    <source>
        <dbReference type="EMBL" id="ATZ22111.1"/>
    </source>
</evidence>
<dbReference type="KEGG" id="slx:SLAV_00905"/>
<dbReference type="GeneID" id="49388634"/>
<evidence type="ECO:0000256" key="4">
    <source>
        <dbReference type="ARBA" id="ARBA00022777"/>
    </source>
</evidence>
<evidence type="ECO:0000256" key="2">
    <source>
        <dbReference type="ARBA" id="ARBA00022679"/>
    </source>
</evidence>
<proteinExistence type="inferred from homology"/>
<organism evidence="8 10">
    <name type="scientific">Streptomyces lavendulae subsp. lavendulae</name>
    <dbReference type="NCBI Taxonomy" id="58340"/>
    <lineage>
        <taxon>Bacteria</taxon>
        <taxon>Bacillati</taxon>
        <taxon>Actinomycetota</taxon>
        <taxon>Actinomycetes</taxon>
        <taxon>Kitasatosporales</taxon>
        <taxon>Streptomycetaceae</taxon>
        <taxon>Streptomyces</taxon>
    </lineage>
</organism>
<dbReference type="InterPro" id="IPR011611">
    <property type="entry name" value="PfkB_dom"/>
</dbReference>
<dbReference type="InterPro" id="IPR017583">
    <property type="entry name" value="Tagatose/fructose_Pkinase"/>
</dbReference>
<dbReference type="Proteomes" id="UP000231791">
    <property type="component" value="Chromosome"/>
</dbReference>
<gene>
    <name evidence="8" type="primary">lacC1</name>
    <name evidence="9" type="synonym">lacC4</name>
    <name evidence="8" type="ORF">SLAV_00905</name>
    <name evidence="9" type="ORF">SLAV_38485</name>
</gene>
<keyword evidence="5" id="KW-0067">ATP-binding</keyword>
<dbReference type="PANTHER" id="PTHR46566">
    <property type="entry name" value="1-PHOSPHOFRUCTOKINASE-RELATED"/>
    <property type="match status" value="1"/>
</dbReference>
<dbReference type="NCBIfam" id="TIGR03168">
    <property type="entry name" value="1-PFK"/>
    <property type="match status" value="1"/>
</dbReference>
<reference evidence="8 10" key="1">
    <citation type="submission" date="2017-11" db="EMBL/GenBank/DDBJ databases">
        <title>Complete genome sequence of Streptomyces lavendulae subsp. lavendulae CCM 3239 (formerly 'Streptomyces aureofaciens CCM 3239'), the producer of the angucycline-type antibiotic auricin.</title>
        <authorList>
            <person name="Busche T."/>
            <person name="Novakova R."/>
            <person name="Al'Dilaimi A."/>
            <person name="Homerova D."/>
            <person name="Feckova L."/>
            <person name="Rezuchova B."/>
            <person name="Mingyar E."/>
            <person name="Csolleiova D."/>
            <person name="Bekeova C."/>
            <person name="Winkler A."/>
            <person name="Sevcikova B."/>
            <person name="Kalinowski J."/>
            <person name="Kormanec J."/>
            <person name="Ruckert C."/>
        </authorList>
    </citation>
    <scope>NUCLEOTIDE SEQUENCE [LARGE SCALE GENOMIC DNA]</scope>
    <source>
        <strain evidence="8 10">CCM 3239</strain>
    </source>
</reference>
<dbReference type="PROSITE" id="PS00584">
    <property type="entry name" value="PFKB_KINASES_2"/>
    <property type="match status" value="1"/>
</dbReference>
<dbReference type="SUPFAM" id="SSF53613">
    <property type="entry name" value="Ribokinase-like"/>
    <property type="match status" value="1"/>
</dbReference>
<dbReference type="GO" id="GO:0016052">
    <property type="term" value="P:carbohydrate catabolic process"/>
    <property type="evidence" value="ECO:0007669"/>
    <property type="project" value="UniProtKB-ARBA"/>
</dbReference>
<dbReference type="CDD" id="cd01164">
    <property type="entry name" value="FruK_PfkB_like"/>
    <property type="match status" value="1"/>
</dbReference>
<dbReference type="Pfam" id="PF00294">
    <property type="entry name" value="PfkB"/>
    <property type="match status" value="1"/>
</dbReference>
<dbReference type="InterPro" id="IPR002173">
    <property type="entry name" value="Carboh/pur_kinase_PfkB_CS"/>
</dbReference>
<dbReference type="PIRSF" id="PIRSF000535">
    <property type="entry name" value="1PFK/6PFK/LacC"/>
    <property type="match status" value="1"/>
</dbReference>
<name>A0A2K8P5T1_STRLA</name>
<protein>
    <submittedName>
        <fullName evidence="8">Tagatose-6-phosphate kinase</fullName>
        <ecNumber evidence="8">2.7.1.144</ecNumber>
    </submittedName>
</protein>
<dbReference type="InterPro" id="IPR029056">
    <property type="entry name" value="Ribokinase-like"/>
</dbReference>